<gene>
    <name evidence="1" type="ORF">PISMIDRAFT_674801</name>
</gene>
<evidence type="ECO:0000313" key="2">
    <source>
        <dbReference type="Proteomes" id="UP000054018"/>
    </source>
</evidence>
<dbReference type="HOGENOM" id="CLU_3107246_0_0_1"/>
<organism evidence="1 2">
    <name type="scientific">Pisolithus microcarpus 441</name>
    <dbReference type="NCBI Taxonomy" id="765257"/>
    <lineage>
        <taxon>Eukaryota</taxon>
        <taxon>Fungi</taxon>
        <taxon>Dikarya</taxon>
        <taxon>Basidiomycota</taxon>
        <taxon>Agaricomycotina</taxon>
        <taxon>Agaricomycetes</taxon>
        <taxon>Agaricomycetidae</taxon>
        <taxon>Boletales</taxon>
        <taxon>Sclerodermatineae</taxon>
        <taxon>Pisolithaceae</taxon>
        <taxon>Pisolithus</taxon>
    </lineage>
</organism>
<reference evidence="1 2" key="1">
    <citation type="submission" date="2014-04" db="EMBL/GenBank/DDBJ databases">
        <authorList>
            <consortium name="DOE Joint Genome Institute"/>
            <person name="Kuo A."/>
            <person name="Kohler A."/>
            <person name="Costa M.D."/>
            <person name="Nagy L.G."/>
            <person name="Floudas D."/>
            <person name="Copeland A."/>
            <person name="Barry K.W."/>
            <person name="Cichocki N."/>
            <person name="Veneault-Fourrey C."/>
            <person name="LaButti K."/>
            <person name="Lindquist E.A."/>
            <person name="Lipzen A."/>
            <person name="Lundell T."/>
            <person name="Morin E."/>
            <person name="Murat C."/>
            <person name="Sun H."/>
            <person name="Tunlid A."/>
            <person name="Henrissat B."/>
            <person name="Grigoriev I.V."/>
            <person name="Hibbett D.S."/>
            <person name="Martin F."/>
            <person name="Nordberg H.P."/>
            <person name="Cantor M.N."/>
            <person name="Hua S.X."/>
        </authorList>
    </citation>
    <scope>NUCLEOTIDE SEQUENCE [LARGE SCALE GENOMIC DNA]</scope>
    <source>
        <strain evidence="1 2">441</strain>
    </source>
</reference>
<dbReference type="Proteomes" id="UP000054018">
    <property type="component" value="Unassembled WGS sequence"/>
</dbReference>
<sequence length="51" mass="5811">MVFLPGRRVPTRHCKRKNYPRRRSLSAAGSPHVSAYTTSCYVYAAVAVEWI</sequence>
<keyword evidence="2" id="KW-1185">Reference proteome</keyword>
<name>A0A0C9ZZ18_9AGAM</name>
<reference evidence="2" key="2">
    <citation type="submission" date="2015-01" db="EMBL/GenBank/DDBJ databases">
        <title>Evolutionary Origins and Diversification of the Mycorrhizal Mutualists.</title>
        <authorList>
            <consortium name="DOE Joint Genome Institute"/>
            <consortium name="Mycorrhizal Genomics Consortium"/>
            <person name="Kohler A."/>
            <person name="Kuo A."/>
            <person name="Nagy L.G."/>
            <person name="Floudas D."/>
            <person name="Copeland A."/>
            <person name="Barry K.W."/>
            <person name="Cichocki N."/>
            <person name="Veneault-Fourrey C."/>
            <person name="LaButti K."/>
            <person name="Lindquist E.A."/>
            <person name="Lipzen A."/>
            <person name="Lundell T."/>
            <person name="Morin E."/>
            <person name="Murat C."/>
            <person name="Riley R."/>
            <person name="Ohm R."/>
            <person name="Sun H."/>
            <person name="Tunlid A."/>
            <person name="Henrissat B."/>
            <person name="Grigoriev I.V."/>
            <person name="Hibbett D.S."/>
            <person name="Martin F."/>
        </authorList>
    </citation>
    <scope>NUCLEOTIDE SEQUENCE [LARGE SCALE GENOMIC DNA]</scope>
    <source>
        <strain evidence="2">441</strain>
    </source>
</reference>
<protein>
    <submittedName>
        <fullName evidence="1">Uncharacterized protein</fullName>
    </submittedName>
</protein>
<dbReference type="EMBL" id="KN833696">
    <property type="protein sequence ID" value="KIK27447.1"/>
    <property type="molecule type" value="Genomic_DNA"/>
</dbReference>
<dbReference type="AlphaFoldDB" id="A0A0C9ZZ18"/>
<evidence type="ECO:0000313" key="1">
    <source>
        <dbReference type="EMBL" id="KIK27447.1"/>
    </source>
</evidence>
<proteinExistence type="predicted"/>
<accession>A0A0C9ZZ18</accession>